<comment type="subcellular location">
    <subcellularLocation>
        <location evidence="1">Cell membrane</location>
        <topology evidence="1">Multi-pass membrane protein</topology>
    </subcellularLocation>
</comment>
<feature type="transmembrane region" description="Helical" evidence="8">
    <location>
        <begin position="206"/>
        <end position="227"/>
    </location>
</feature>
<evidence type="ECO:0000256" key="2">
    <source>
        <dbReference type="ARBA" id="ARBA00022475"/>
    </source>
</evidence>
<dbReference type="Proteomes" id="UP001184150">
    <property type="component" value="Unassembled WGS sequence"/>
</dbReference>
<dbReference type="EMBL" id="JAVDRD010000001">
    <property type="protein sequence ID" value="MDR6509764.1"/>
    <property type="molecule type" value="Genomic_DNA"/>
</dbReference>
<feature type="transmembrane region" description="Helical" evidence="8">
    <location>
        <begin position="259"/>
        <end position="278"/>
    </location>
</feature>
<dbReference type="InterPro" id="IPR050297">
    <property type="entry name" value="LipidA_mod_glycosyltrf_83"/>
</dbReference>
<evidence type="ECO:0000256" key="4">
    <source>
        <dbReference type="ARBA" id="ARBA00022679"/>
    </source>
</evidence>
<keyword evidence="5 8" id="KW-0812">Transmembrane</keyword>
<keyword evidence="10" id="KW-1185">Reference proteome</keyword>
<reference evidence="9 10" key="1">
    <citation type="submission" date="2023-07" db="EMBL/GenBank/DDBJ databases">
        <title>Sorghum-associated microbial communities from plants grown in Nebraska, USA.</title>
        <authorList>
            <person name="Schachtman D."/>
        </authorList>
    </citation>
    <scope>NUCLEOTIDE SEQUENCE [LARGE SCALE GENOMIC DNA]</scope>
    <source>
        <strain evidence="9 10">DS1027</strain>
    </source>
</reference>
<keyword evidence="3" id="KW-0328">Glycosyltransferase</keyword>
<evidence type="ECO:0000256" key="6">
    <source>
        <dbReference type="ARBA" id="ARBA00022989"/>
    </source>
</evidence>
<evidence type="ECO:0008006" key="11">
    <source>
        <dbReference type="Google" id="ProtNLM"/>
    </source>
</evidence>
<evidence type="ECO:0000256" key="8">
    <source>
        <dbReference type="SAM" id="Phobius"/>
    </source>
</evidence>
<evidence type="ECO:0000313" key="9">
    <source>
        <dbReference type="EMBL" id="MDR6509764.1"/>
    </source>
</evidence>
<evidence type="ECO:0000256" key="1">
    <source>
        <dbReference type="ARBA" id="ARBA00004651"/>
    </source>
</evidence>
<proteinExistence type="predicted"/>
<feature type="transmembrane region" description="Helical" evidence="8">
    <location>
        <begin position="101"/>
        <end position="119"/>
    </location>
</feature>
<dbReference type="PANTHER" id="PTHR33908">
    <property type="entry name" value="MANNOSYLTRANSFERASE YKCB-RELATED"/>
    <property type="match status" value="1"/>
</dbReference>
<keyword evidence="4" id="KW-0808">Transferase</keyword>
<protein>
    <recommendedName>
        <fullName evidence="11">Glycosyltransferase RgtA/B/C/D-like domain-containing protein</fullName>
    </recommendedName>
</protein>
<evidence type="ECO:0000256" key="3">
    <source>
        <dbReference type="ARBA" id="ARBA00022676"/>
    </source>
</evidence>
<gene>
    <name evidence="9" type="ORF">J2792_000604</name>
</gene>
<accession>A0ABU1MHU6</accession>
<organism evidence="9 10">
    <name type="scientific">Novosphingobium capsulatum</name>
    <dbReference type="NCBI Taxonomy" id="13688"/>
    <lineage>
        <taxon>Bacteria</taxon>
        <taxon>Pseudomonadati</taxon>
        <taxon>Pseudomonadota</taxon>
        <taxon>Alphaproteobacteria</taxon>
        <taxon>Sphingomonadales</taxon>
        <taxon>Sphingomonadaceae</taxon>
        <taxon>Novosphingobium</taxon>
    </lineage>
</organism>
<evidence type="ECO:0000256" key="7">
    <source>
        <dbReference type="ARBA" id="ARBA00023136"/>
    </source>
</evidence>
<sequence length="484" mass="52188">MRNFAVFFLVAFVLRAPWLGDPLFHADEQFYLLMGDRLWHGVIPYVDLWDRKPLGLFLIYGAARAFPGNGVLAYQLMAITSAAATAVVLTRCARHLAGPRGALFAGLAYLIYLMAFNCGMGQAPVFYDLPMIAAAWLVIGALADTTAPTIAGQRFGLMARGCMAMALIGIALQIKTSVVIEGIGFGLMLLWAGWRHGWGWPRLAGAATAWMGLALLPTALVFAAYAAEGEARAFLIANVVSILGRGQDLGEASFRLAKVAAALIPFYVALAMGWRIALPRSESEIVRRAVLMWLGLAIVGFLAPGTWYDHYVAPALMPLAILAAPALDGRCRPTGWLRRVLFVVGLGAGLGATTVQAHRFGDTTDLDEAAAAIRPHIDANHCLYVYEGDSALYSATNSCLPTRFAFPAHLSTRFEEHALGIDPTAEVERIMASRPGAVVIDAAPNPYGANMQTRAVVLQALAQHYQRIRTITLGTRSFALFAAR</sequence>
<feature type="transmembrane region" description="Helical" evidence="8">
    <location>
        <begin position="71"/>
        <end position="89"/>
    </location>
</feature>
<feature type="transmembrane region" description="Helical" evidence="8">
    <location>
        <begin position="125"/>
        <end position="143"/>
    </location>
</feature>
<keyword evidence="6 8" id="KW-1133">Transmembrane helix</keyword>
<name>A0ABU1MHU6_9SPHN</name>
<keyword evidence="7 8" id="KW-0472">Membrane</keyword>
<comment type="caution">
    <text evidence="9">The sequence shown here is derived from an EMBL/GenBank/DDBJ whole genome shotgun (WGS) entry which is preliminary data.</text>
</comment>
<evidence type="ECO:0000313" key="10">
    <source>
        <dbReference type="Proteomes" id="UP001184150"/>
    </source>
</evidence>
<dbReference type="PANTHER" id="PTHR33908:SF11">
    <property type="entry name" value="MEMBRANE PROTEIN"/>
    <property type="match status" value="1"/>
</dbReference>
<dbReference type="RefSeq" id="WP_169047913.1">
    <property type="nucleotide sequence ID" value="NZ_JAVDRD010000001.1"/>
</dbReference>
<feature type="transmembrane region" description="Helical" evidence="8">
    <location>
        <begin position="285"/>
        <end position="305"/>
    </location>
</feature>
<keyword evidence="2" id="KW-1003">Cell membrane</keyword>
<evidence type="ECO:0000256" key="5">
    <source>
        <dbReference type="ARBA" id="ARBA00022692"/>
    </source>
</evidence>